<accession>A0ABP0N7W9</accession>
<reference evidence="2 3" key="1">
    <citation type="submission" date="2024-02" db="EMBL/GenBank/DDBJ databases">
        <authorList>
            <person name="Chen Y."/>
            <person name="Shah S."/>
            <person name="Dougan E. K."/>
            <person name="Thang M."/>
            <person name="Chan C."/>
        </authorList>
    </citation>
    <scope>NUCLEOTIDE SEQUENCE [LARGE SCALE GENOMIC DNA]</scope>
</reference>
<comment type="caution">
    <text evidence="2">The sequence shown here is derived from an EMBL/GenBank/DDBJ whole genome shotgun (WGS) entry which is preliminary data.</text>
</comment>
<protein>
    <submittedName>
        <fullName evidence="2">Uncharacterized protein</fullName>
    </submittedName>
</protein>
<dbReference type="Proteomes" id="UP001642464">
    <property type="component" value="Unassembled WGS sequence"/>
</dbReference>
<dbReference type="EMBL" id="CAXAMM010026914">
    <property type="protein sequence ID" value="CAK9059907.1"/>
    <property type="molecule type" value="Genomic_DNA"/>
</dbReference>
<sequence length="87" mass="9193">LLNTPAASRCNACEFPRDLHGSPVLHLNPATGLAPEAPKPPAAPAVPVMKPSSGTAGLSASERKAREEEMAAKRQKKEAEKQRILAQ</sequence>
<evidence type="ECO:0000313" key="2">
    <source>
        <dbReference type="EMBL" id="CAK9059907.1"/>
    </source>
</evidence>
<feature type="non-terminal residue" evidence="2">
    <location>
        <position position="1"/>
    </location>
</feature>
<evidence type="ECO:0000313" key="3">
    <source>
        <dbReference type="Proteomes" id="UP001642464"/>
    </source>
</evidence>
<gene>
    <name evidence="2" type="ORF">SCF082_LOCUS31656</name>
</gene>
<feature type="non-terminal residue" evidence="2">
    <location>
        <position position="87"/>
    </location>
</feature>
<keyword evidence="3" id="KW-1185">Reference proteome</keyword>
<organism evidence="2 3">
    <name type="scientific">Durusdinium trenchii</name>
    <dbReference type="NCBI Taxonomy" id="1381693"/>
    <lineage>
        <taxon>Eukaryota</taxon>
        <taxon>Sar</taxon>
        <taxon>Alveolata</taxon>
        <taxon>Dinophyceae</taxon>
        <taxon>Suessiales</taxon>
        <taxon>Symbiodiniaceae</taxon>
        <taxon>Durusdinium</taxon>
    </lineage>
</organism>
<feature type="compositionally biased region" description="Basic and acidic residues" evidence="1">
    <location>
        <begin position="61"/>
        <end position="87"/>
    </location>
</feature>
<proteinExistence type="predicted"/>
<feature type="region of interest" description="Disordered" evidence="1">
    <location>
        <begin position="18"/>
        <end position="87"/>
    </location>
</feature>
<name>A0ABP0N7W9_9DINO</name>
<evidence type="ECO:0000256" key="1">
    <source>
        <dbReference type="SAM" id="MobiDB-lite"/>
    </source>
</evidence>